<evidence type="ECO:0000313" key="3">
    <source>
        <dbReference type="EMBL" id="AMY24738.1"/>
    </source>
</evidence>
<dbReference type="GeneID" id="93553609"/>
<dbReference type="PANTHER" id="PTHR35174:SF3">
    <property type="entry name" value="BLL7171 PROTEIN"/>
    <property type="match status" value="1"/>
</dbReference>
<accession>A0A143QPR2</accession>
<gene>
    <name evidence="3" type="ORF">A3Q41_03448</name>
</gene>
<sequence length="114" mass="12014">MKYILLINADTSPGAAPGCSSVEDWMTYEKELKEAGVYVAGHALADLTTATAVRVDPSTGERTVTDGPYAESHEVLGGYDVIDVPDLDAALEWAARCPGSKDGGTVVVRPLAEF</sequence>
<evidence type="ECO:0000313" key="4">
    <source>
        <dbReference type="Proteomes" id="UP000076038"/>
    </source>
</evidence>
<evidence type="ECO:0000259" key="2">
    <source>
        <dbReference type="Pfam" id="PF03795"/>
    </source>
</evidence>
<proteinExistence type="inferred from homology"/>
<reference evidence="4" key="2">
    <citation type="submission" date="2016-04" db="EMBL/GenBank/DDBJ databases">
        <title>Complete Genome and Plasmid Sequences for Rhodococcus fascians D188 and Draft Sequences for Rhodococcus spp. Isolates PBTS 1 and PBTS 2.</title>
        <authorList>
            <person name="Stamer R."/>
            <person name="Vereecke D."/>
            <person name="Zhang Y."/>
            <person name="Schilkey F."/>
            <person name="Devitt N."/>
            <person name="Randall J."/>
        </authorList>
    </citation>
    <scope>NUCLEOTIDE SEQUENCE [LARGE SCALE GENOMIC DNA]</scope>
    <source>
        <strain evidence="4">PBTS2</strain>
    </source>
</reference>
<protein>
    <recommendedName>
        <fullName evidence="2">YCII-related domain-containing protein</fullName>
    </recommendedName>
</protein>
<name>A0A143QPR2_RHOFA</name>
<keyword evidence="4" id="KW-1185">Reference proteome</keyword>
<dbReference type="KEGG" id="rhs:A3Q41_03448"/>
<dbReference type="SUPFAM" id="SSF54909">
    <property type="entry name" value="Dimeric alpha+beta barrel"/>
    <property type="match status" value="1"/>
</dbReference>
<dbReference type="InterPro" id="IPR005545">
    <property type="entry name" value="YCII"/>
</dbReference>
<dbReference type="EMBL" id="CP015220">
    <property type="protein sequence ID" value="AMY24738.1"/>
    <property type="molecule type" value="Genomic_DNA"/>
</dbReference>
<comment type="similarity">
    <text evidence="1">Belongs to the YciI family.</text>
</comment>
<dbReference type="PATRIC" id="fig|1653479.3.peg.3498"/>
<dbReference type="PANTHER" id="PTHR35174">
    <property type="entry name" value="BLL7171 PROTEIN-RELATED"/>
    <property type="match status" value="1"/>
</dbReference>
<feature type="domain" description="YCII-related" evidence="2">
    <location>
        <begin position="1"/>
        <end position="114"/>
    </location>
</feature>
<dbReference type="Gene3D" id="3.30.70.1060">
    <property type="entry name" value="Dimeric alpha+beta barrel"/>
    <property type="match status" value="1"/>
</dbReference>
<dbReference type="Proteomes" id="UP000076038">
    <property type="component" value="Chromosome"/>
</dbReference>
<evidence type="ECO:0000256" key="1">
    <source>
        <dbReference type="ARBA" id="ARBA00007689"/>
    </source>
</evidence>
<dbReference type="AlphaFoldDB" id="A0A143QPR2"/>
<reference evidence="3 4" key="1">
    <citation type="journal article" date="2016" name="Genome Announc.">
        <title>Complete Genome and Plasmid Sequences for Rhodococcus fascians D188 and Draft Sequences for Rhodococcus Isolates PBTS 1 and PBTS 2.</title>
        <authorList>
            <person name="Stamler R.A."/>
            <person name="Vereecke D."/>
            <person name="Zhang Y."/>
            <person name="Schilkey F."/>
            <person name="Devitt N."/>
            <person name="Randall J.J."/>
        </authorList>
    </citation>
    <scope>NUCLEOTIDE SEQUENCE [LARGE SCALE GENOMIC DNA]</scope>
    <source>
        <strain evidence="3 4">PBTS2</strain>
    </source>
</reference>
<dbReference type="OrthoDB" id="668782at2"/>
<organism evidence="3 4">
    <name type="scientific">Rhodococcoides fascians</name>
    <name type="common">Rhodococcus fascians</name>
    <dbReference type="NCBI Taxonomy" id="1828"/>
    <lineage>
        <taxon>Bacteria</taxon>
        <taxon>Bacillati</taxon>
        <taxon>Actinomycetota</taxon>
        <taxon>Actinomycetes</taxon>
        <taxon>Mycobacteriales</taxon>
        <taxon>Nocardiaceae</taxon>
        <taxon>Rhodococcoides</taxon>
    </lineage>
</organism>
<dbReference type="InterPro" id="IPR011008">
    <property type="entry name" value="Dimeric_a/b-barrel"/>
</dbReference>
<dbReference type="Pfam" id="PF03795">
    <property type="entry name" value="YCII"/>
    <property type="match status" value="1"/>
</dbReference>
<dbReference type="RefSeq" id="WP_027496565.1">
    <property type="nucleotide sequence ID" value="NZ_CP015220.1"/>
</dbReference>